<reference evidence="1" key="1">
    <citation type="submission" date="2019-05" db="EMBL/GenBank/DDBJ databases">
        <title>Metatranscriptomic reconstruction reveals RNA viruses with the potential to shape carbon cycling in soil.</title>
        <authorList>
            <person name="Starr E.P."/>
            <person name="Nuccio E."/>
            <person name="Pett-Ridge J."/>
            <person name="Banfield J.F."/>
            <person name="Firestone M.K."/>
        </authorList>
    </citation>
    <scope>NUCLEOTIDE SEQUENCE</scope>
    <source>
        <strain evidence="1">H4_Bulk_46_scaffold_242</strain>
    </source>
</reference>
<gene>
    <name evidence="1" type="ORF">H4Bulk46242_000002</name>
</gene>
<organism evidence="1">
    <name type="scientific">Leviviridae sp</name>
    <dbReference type="NCBI Taxonomy" id="2027243"/>
    <lineage>
        <taxon>Viruses</taxon>
        <taxon>Riboviria</taxon>
        <taxon>Orthornavirae</taxon>
        <taxon>Lenarviricota</taxon>
        <taxon>Leviviricetes</taxon>
        <taxon>Norzivirales</taxon>
        <taxon>Fiersviridae</taxon>
    </lineage>
</organism>
<sequence length="80" mass="9233">MTHNPGDESPRELAAIHACRLANARWTSVIGRRMRYTTVRGLDDFLIEDVVTGGWIYVEDLLSDLGYHEEAKAYPRTRIW</sequence>
<protein>
    <submittedName>
        <fullName evidence="1">Uncharacterized protein</fullName>
    </submittedName>
</protein>
<proteinExistence type="predicted"/>
<accession>A0A514DB76</accession>
<name>A0A514DB76_9VIRU</name>
<evidence type="ECO:0000313" key="1">
    <source>
        <dbReference type="EMBL" id="QDH90868.1"/>
    </source>
</evidence>
<dbReference type="EMBL" id="MN035834">
    <property type="protein sequence ID" value="QDH90868.1"/>
    <property type="molecule type" value="Genomic_RNA"/>
</dbReference>